<proteinExistence type="predicted"/>
<reference evidence="3 4" key="1">
    <citation type="journal article" date="2020" name="ISME J.">
        <title>Uncovering the hidden diversity of litter-decomposition mechanisms in mushroom-forming fungi.</title>
        <authorList>
            <person name="Floudas D."/>
            <person name="Bentzer J."/>
            <person name="Ahren D."/>
            <person name="Johansson T."/>
            <person name="Persson P."/>
            <person name="Tunlid A."/>
        </authorList>
    </citation>
    <scope>NUCLEOTIDE SEQUENCE [LARGE SCALE GENOMIC DNA]</scope>
    <source>
        <strain evidence="3 4">CBS 175.51</strain>
    </source>
</reference>
<dbReference type="OrthoDB" id="2559662at2759"/>
<evidence type="ECO:0000256" key="2">
    <source>
        <dbReference type="SAM" id="Phobius"/>
    </source>
</evidence>
<dbReference type="Proteomes" id="UP000541558">
    <property type="component" value="Unassembled WGS sequence"/>
</dbReference>
<keyword evidence="4" id="KW-1185">Reference proteome</keyword>
<dbReference type="EMBL" id="JAACJK010000111">
    <property type="protein sequence ID" value="KAF5332112.1"/>
    <property type="molecule type" value="Genomic_DNA"/>
</dbReference>
<feature type="transmembrane region" description="Helical" evidence="2">
    <location>
        <begin position="105"/>
        <end position="129"/>
    </location>
</feature>
<organism evidence="3 4">
    <name type="scientific">Ephemerocybe angulata</name>
    <dbReference type="NCBI Taxonomy" id="980116"/>
    <lineage>
        <taxon>Eukaryota</taxon>
        <taxon>Fungi</taxon>
        <taxon>Dikarya</taxon>
        <taxon>Basidiomycota</taxon>
        <taxon>Agaricomycotina</taxon>
        <taxon>Agaricomycetes</taxon>
        <taxon>Agaricomycetidae</taxon>
        <taxon>Agaricales</taxon>
        <taxon>Agaricineae</taxon>
        <taxon>Psathyrellaceae</taxon>
        <taxon>Ephemerocybe</taxon>
    </lineage>
</organism>
<feature type="compositionally biased region" description="Basic and acidic residues" evidence="1">
    <location>
        <begin position="574"/>
        <end position="598"/>
    </location>
</feature>
<evidence type="ECO:0000313" key="3">
    <source>
        <dbReference type="EMBL" id="KAF5332112.1"/>
    </source>
</evidence>
<feature type="compositionally biased region" description="Low complexity" evidence="1">
    <location>
        <begin position="43"/>
        <end position="56"/>
    </location>
</feature>
<keyword evidence="2" id="KW-0812">Transmembrane</keyword>
<name>A0A8H5FD25_9AGAR</name>
<comment type="caution">
    <text evidence="3">The sequence shown here is derived from an EMBL/GenBank/DDBJ whole genome shotgun (WGS) entry which is preliminary data.</text>
</comment>
<keyword evidence="2" id="KW-1133">Transmembrane helix</keyword>
<evidence type="ECO:0000256" key="1">
    <source>
        <dbReference type="SAM" id="MobiDB-lite"/>
    </source>
</evidence>
<sequence>MDCEVSPHPRFTPGEASHHRQARSSMEDLESSSEYNPLLPLHSTTSTQSTGSSRTSLDMESPLSLFPSKNPFSRSPSSSSTLLPYDTAIPHHPSWIPRKYYRARVITVAVLSMLLFMLLGFLKCISWALPEDVDRMQLASGMSLLRGAEYPSSTRYDAQPAGEVLPPLYPEYFQYEESFFQHHAPAAPGTSQKFIHFANHVHLLGFNNHLEEYLLNAHLAYLTNRSFVFYEYTWNPNFENEPYSEWFGRKIPSRVPESVMLGGWLGGSTRQAVQESDEWDVTPVSRPYFERACPVEERVYIDVGEVMRSQISAFVNAKRYPEIVGKQVVSGNGMEILQAWTARLQMDDVKDAKCVEFKKDTGHAFDMWLVGSPALHALWPSLVQSPVLQHWSFSPLIYEAFRRNVVDRELLGSTTKALVESESANATQNAFYAGVEYDGIDYDAFGYPEYPGGRPQLPMFAPAKTDLKPLEGGEFPFEQKTLQVQTYPRTPQPSPATLAKEGTNSDGTLPILVLHLRRGDFEGHCTNLAGWGSSFMGFATFEEFEMRDKFVPPQTIEEVKPEGRAEGDLEGEDLEVRRASDADEEPPHQRQQDSEDGVAHGEVHVLLSADGVISSNSSFAGHVFDDPKAVKADERVAVYAKHCYPTNKQVVRRVSEVVEDWVQRRWVAFVEHFEAEIAAKKDENEAAYHQALAEWKEDTLSRLKAVYIMTNGDRAWAGEVREALRSQEGGVGRWEFNFQVKVEVQRDGGWQGKGLKTKHRTLEWIVDAWPWDLSYGDEARAGSSGSSSFGMMGESSNAQVVIRTARDLELTLEEKYVAQAVDMYIGQRAELFIGNGFSSMTANVVMLRKNAGLDALQTRFW</sequence>
<keyword evidence="2" id="KW-0472">Membrane</keyword>
<feature type="region of interest" description="Disordered" evidence="1">
    <location>
        <begin position="552"/>
        <end position="598"/>
    </location>
</feature>
<feature type="compositionally biased region" description="Basic and acidic residues" evidence="1">
    <location>
        <begin position="557"/>
        <end position="567"/>
    </location>
</feature>
<feature type="region of interest" description="Disordered" evidence="1">
    <location>
        <begin position="1"/>
        <end position="61"/>
    </location>
</feature>
<protein>
    <submittedName>
        <fullName evidence="3">Uncharacterized protein</fullName>
    </submittedName>
</protein>
<dbReference type="CDD" id="cd11296">
    <property type="entry name" value="O-FucT_like"/>
    <property type="match status" value="1"/>
</dbReference>
<dbReference type="AlphaFoldDB" id="A0A8H5FD25"/>
<accession>A0A8H5FD25</accession>
<gene>
    <name evidence="3" type="ORF">D9611_008168</name>
</gene>
<evidence type="ECO:0000313" key="4">
    <source>
        <dbReference type="Proteomes" id="UP000541558"/>
    </source>
</evidence>
<dbReference type="Gene3D" id="3.40.50.11350">
    <property type="match status" value="1"/>
</dbReference>